<keyword evidence="3 7" id="KW-0963">Cytoplasm</keyword>
<organism evidence="8 9">
    <name type="scientific">Pontiella desulfatans</name>
    <dbReference type="NCBI Taxonomy" id="2750659"/>
    <lineage>
        <taxon>Bacteria</taxon>
        <taxon>Pseudomonadati</taxon>
        <taxon>Kiritimatiellota</taxon>
        <taxon>Kiritimatiellia</taxon>
        <taxon>Kiritimatiellales</taxon>
        <taxon>Pontiellaceae</taxon>
        <taxon>Pontiella</taxon>
    </lineage>
</organism>
<evidence type="ECO:0000256" key="5">
    <source>
        <dbReference type="ARBA" id="ARBA00022679"/>
    </source>
</evidence>
<dbReference type="PANTHER" id="PTHR11579">
    <property type="entry name" value="PROTEIN-L-ISOASPARTATE O-METHYLTRANSFERASE"/>
    <property type="match status" value="1"/>
</dbReference>
<protein>
    <recommendedName>
        <fullName evidence="7">Protein-L-isoaspartate O-methyltransferase</fullName>
        <ecNumber evidence="7">2.1.1.77</ecNumber>
    </recommendedName>
    <alternativeName>
        <fullName evidence="7">L-isoaspartyl protein carboxyl methyltransferase</fullName>
    </alternativeName>
    <alternativeName>
        <fullName evidence="7">Protein L-isoaspartyl methyltransferase</fullName>
    </alternativeName>
    <alternativeName>
        <fullName evidence="7">Protein-beta-aspartate methyltransferase</fullName>
        <shortName evidence="7">PIMT</shortName>
    </alternativeName>
</protein>
<comment type="similarity">
    <text evidence="2 7">Belongs to the methyltransferase superfamily. L-isoaspartyl/D-aspartyl protein methyltransferase family.</text>
</comment>
<proteinExistence type="inferred from homology"/>
<dbReference type="NCBIfam" id="TIGR00080">
    <property type="entry name" value="pimt"/>
    <property type="match status" value="1"/>
</dbReference>
<dbReference type="EC" id="2.1.1.77" evidence="7"/>
<dbReference type="HAMAP" id="MF_00090">
    <property type="entry name" value="PIMT"/>
    <property type="match status" value="1"/>
</dbReference>
<dbReference type="NCBIfam" id="NF001453">
    <property type="entry name" value="PRK00312.1"/>
    <property type="match status" value="1"/>
</dbReference>
<evidence type="ECO:0000256" key="2">
    <source>
        <dbReference type="ARBA" id="ARBA00005369"/>
    </source>
</evidence>
<accession>A0A6C2U2L3</accession>
<dbReference type="InterPro" id="IPR029063">
    <property type="entry name" value="SAM-dependent_MTases_sf"/>
</dbReference>
<dbReference type="FunFam" id="3.40.50.150:FF:000010">
    <property type="entry name" value="Protein-L-isoaspartate O-methyltransferase"/>
    <property type="match status" value="1"/>
</dbReference>
<evidence type="ECO:0000256" key="3">
    <source>
        <dbReference type="ARBA" id="ARBA00022490"/>
    </source>
</evidence>
<keyword evidence="6 7" id="KW-0949">S-adenosyl-L-methionine</keyword>
<dbReference type="GO" id="GO:0032259">
    <property type="term" value="P:methylation"/>
    <property type="evidence" value="ECO:0007669"/>
    <property type="project" value="UniProtKB-KW"/>
</dbReference>
<evidence type="ECO:0000256" key="1">
    <source>
        <dbReference type="ARBA" id="ARBA00004496"/>
    </source>
</evidence>
<evidence type="ECO:0000256" key="7">
    <source>
        <dbReference type="HAMAP-Rule" id="MF_00090"/>
    </source>
</evidence>
<dbReference type="CDD" id="cd02440">
    <property type="entry name" value="AdoMet_MTases"/>
    <property type="match status" value="1"/>
</dbReference>
<evidence type="ECO:0000313" key="9">
    <source>
        <dbReference type="Proteomes" id="UP000366872"/>
    </source>
</evidence>
<sequence>MEAERKAMVAVVKAHGVQDDRVLAAMGKVRRHVYIPEAHRGRDSYGDHPCPIGHGQTISQPFIVAYMTQRIGVKPGMRILEIGTGSGYQAAVLAELEAEVFSIEIVPALADHARGVLAAEGYSTVKVKTGDGYKGWPEHAPFDAIIVTCAPADIPKKLVEQLKDGGRMILPVGTGIQQLVILEKAGDSFKEIPDLHVRFVPMVKGSEE</sequence>
<dbReference type="PANTHER" id="PTHR11579:SF0">
    <property type="entry name" value="PROTEIN-L-ISOASPARTATE(D-ASPARTATE) O-METHYLTRANSFERASE"/>
    <property type="match status" value="1"/>
</dbReference>
<dbReference type="PROSITE" id="PS01279">
    <property type="entry name" value="PCMT"/>
    <property type="match status" value="1"/>
</dbReference>
<comment type="catalytic activity">
    <reaction evidence="7">
        <text>[protein]-L-isoaspartate + S-adenosyl-L-methionine = [protein]-L-isoaspartate alpha-methyl ester + S-adenosyl-L-homocysteine</text>
        <dbReference type="Rhea" id="RHEA:12705"/>
        <dbReference type="Rhea" id="RHEA-COMP:12143"/>
        <dbReference type="Rhea" id="RHEA-COMP:12144"/>
        <dbReference type="ChEBI" id="CHEBI:57856"/>
        <dbReference type="ChEBI" id="CHEBI:59789"/>
        <dbReference type="ChEBI" id="CHEBI:90596"/>
        <dbReference type="ChEBI" id="CHEBI:90598"/>
        <dbReference type="EC" id="2.1.1.77"/>
    </reaction>
</comment>
<dbReference type="GO" id="GO:0005737">
    <property type="term" value="C:cytoplasm"/>
    <property type="evidence" value="ECO:0007669"/>
    <property type="project" value="UniProtKB-SubCell"/>
</dbReference>
<dbReference type="InterPro" id="IPR000682">
    <property type="entry name" value="PCMT"/>
</dbReference>
<dbReference type="Proteomes" id="UP000366872">
    <property type="component" value="Unassembled WGS sequence"/>
</dbReference>
<dbReference type="SUPFAM" id="SSF53335">
    <property type="entry name" value="S-adenosyl-L-methionine-dependent methyltransferases"/>
    <property type="match status" value="1"/>
</dbReference>
<comment type="subcellular location">
    <subcellularLocation>
        <location evidence="1 7">Cytoplasm</location>
    </subcellularLocation>
</comment>
<evidence type="ECO:0000313" key="8">
    <source>
        <dbReference type="EMBL" id="VGO14220.1"/>
    </source>
</evidence>
<evidence type="ECO:0000256" key="4">
    <source>
        <dbReference type="ARBA" id="ARBA00022603"/>
    </source>
</evidence>
<name>A0A6C2U2L3_PONDE</name>
<reference evidence="8 9" key="1">
    <citation type="submission" date="2019-04" db="EMBL/GenBank/DDBJ databases">
        <authorList>
            <person name="Van Vliet M D."/>
        </authorList>
    </citation>
    <scope>NUCLEOTIDE SEQUENCE [LARGE SCALE GENOMIC DNA]</scope>
    <source>
        <strain evidence="8 9">F1</strain>
    </source>
</reference>
<feature type="active site" evidence="7">
    <location>
        <position position="59"/>
    </location>
</feature>
<dbReference type="AlphaFoldDB" id="A0A6C2U2L3"/>
<comment type="function">
    <text evidence="7">Catalyzes the methyl esterification of L-isoaspartyl residues in peptides and proteins that result from spontaneous decomposition of normal L-aspartyl and L-asparaginyl residues. It plays a role in the repair and/or degradation of damaged proteins.</text>
</comment>
<evidence type="ECO:0000256" key="6">
    <source>
        <dbReference type="ARBA" id="ARBA00022691"/>
    </source>
</evidence>
<dbReference type="Pfam" id="PF01135">
    <property type="entry name" value="PCMT"/>
    <property type="match status" value="1"/>
</dbReference>
<dbReference type="EMBL" id="CAAHFG010000001">
    <property type="protein sequence ID" value="VGO14220.1"/>
    <property type="molecule type" value="Genomic_DNA"/>
</dbReference>
<gene>
    <name evidence="7 8" type="primary">pcm</name>
    <name evidence="8" type="ORF">PDESU_02779</name>
</gene>
<dbReference type="RefSeq" id="WP_136079719.1">
    <property type="nucleotide sequence ID" value="NZ_CAAHFG010000001.1"/>
</dbReference>
<keyword evidence="5 7" id="KW-0808">Transferase</keyword>
<dbReference type="GO" id="GO:0004719">
    <property type="term" value="F:protein-L-isoaspartate (D-aspartate) O-methyltransferase activity"/>
    <property type="evidence" value="ECO:0007669"/>
    <property type="project" value="UniProtKB-UniRule"/>
</dbReference>
<keyword evidence="9" id="KW-1185">Reference proteome</keyword>
<keyword evidence="4 7" id="KW-0489">Methyltransferase</keyword>
<dbReference type="Gene3D" id="3.40.50.150">
    <property type="entry name" value="Vaccinia Virus protein VP39"/>
    <property type="match status" value="1"/>
</dbReference>
<dbReference type="GO" id="GO:0030091">
    <property type="term" value="P:protein repair"/>
    <property type="evidence" value="ECO:0007669"/>
    <property type="project" value="UniProtKB-UniRule"/>
</dbReference>